<reference evidence="1" key="1">
    <citation type="submission" date="2023-10" db="EMBL/GenBank/DDBJ databases">
        <title>Genome assembly of Pristionchus species.</title>
        <authorList>
            <person name="Yoshida K."/>
            <person name="Sommer R.J."/>
        </authorList>
    </citation>
    <scope>NUCLEOTIDE SEQUENCE</scope>
    <source>
        <strain evidence="1">RS5133</strain>
    </source>
</reference>
<keyword evidence="2" id="KW-1185">Reference proteome</keyword>
<dbReference type="EMBL" id="BTSY01000003">
    <property type="protein sequence ID" value="GMT20076.1"/>
    <property type="molecule type" value="Genomic_DNA"/>
</dbReference>
<dbReference type="Proteomes" id="UP001432322">
    <property type="component" value="Unassembled WGS sequence"/>
</dbReference>
<protein>
    <submittedName>
        <fullName evidence="1">Uncharacterized protein</fullName>
    </submittedName>
</protein>
<feature type="non-terminal residue" evidence="1">
    <location>
        <position position="72"/>
    </location>
</feature>
<sequence length="72" mass="8335">SLQYRSPLLHHDFDAGRLLRGRPAVTHNRHLIRIASLQFVLCRLVIRGNVSGSLGRHRLLAGRRRFLLQQML</sequence>
<evidence type="ECO:0000313" key="1">
    <source>
        <dbReference type="EMBL" id="GMT20076.1"/>
    </source>
</evidence>
<accession>A0AAV5VN74</accession>
<feature type="non-terminal residue" evidence="1">
    <location>
        <position position="1"/>
    </location>
</feature>
<gene>
    <name evidence="1" type="ORF">PFISCL1PPCAC_11374</name>
</gene>
<name>A0AAV5VN74_9BILA</name>
<evidence type="ECO:0000313" key="2">
    <source>
        <dbReference type="Proteomes" id="UP001432322"/>
    </source>
</evidence>
<dbReference type="AlphaFoldDB" id="A0AAV5VN74"/>
<organism evidence="1 2">
    <name type="scientific">Pristionchus fissidentatus</name>
    <dbReference type="NCBI Taxonomy" id="1538716"/>
    <lineage>
        <taxon>Eukaryota</taxon>
        <taxon>Metazoa</taxon>
        <taxon>Ecdysozoa</taxon>
        <taxon>Nematoda</taxon>
        <taxon>Chromadorea</taxon>
        <taxon>Rhabditida</taxon>
        <taxon>Rhabditina</taxon>
        <taxon>Diplogasteromorpha</taxon>
        <taxon>Diplogasteroidea</taxon>
        <taxon>Neodiplogasteridae</taxon>
        <taxon>Pristionchus</taxon>
    </lineage>
</organism>
<comment type="caution">
    <text evidence="1">The sequence shown here is derived from an EMBL/GenBank/DDBJ whole genome shotgun (WGS) entry which is preliminary data.</text>
</comment>
<proteinExistence type="predicted"/>